<accession>A0ABT0DH07</accession>
<proteinExistence type="predicted"/>
<keyword evidence="2" id="KW-1185">Reference proteome</keyword>
<dbReference type="EMBL" id="JALKCG010000001">
    <property type="protein sequence ID" value="MCK0206484.1"/>
    <property type="molecule type" value="Genomic_DNA"/>
</dbReference>
<dbReference type="Proteomes" id="UP001202867">
    <property type="component" value="Unassembled WGS sequence"/>
</dbReference>
<protein>
    <submittedName>
        <fullName evidence="1">Uncharacterized protein</fullName>
    </submittedName>
</protein>
<reference evidence="1 2" key="1">
    <citation type="submission" date="2022-04" db="EMBL/GenBank/DDBJ databases">
        <authorList>
            <person name="Grouzdev D.S."/>
            <person name="Pantiukh K.S."/>
            <person name="Krutkina M.S."/>
        </authorList>
    </citation>
    <scope>NUCLEOTIDE SEQUENCE [LARGE SCALE GENOMIC DNA]</scope>
    <source>
        <strain evidence="1 2">Jip08</strain>
    </source>
</reference>
<gene>
    <name evidence="1" type="ORF">MWN33_00375</name>
</gene>
<reference evidence="2" key="2">
    <citation type="submission" date="2023-07" db="EMBL/GenBank/DDBJ databases">
        <title>Ancylobacter moscoviensis sp. nov., facultatively methylotrophic bacteria from activated sludge and the reclassification of Starkeya novella (Starkey 1934) Kelly et al. 2000 as Ancylobacter novellus comb. nov., Starkeya koreensis Im et al. 2006 as Ancylobacter koreensis comb.nov., Angulomicrobium tetraedrale Vasil'eva et al. 1986 as Ancylobacter tetraedralis comb. nov., Angulomicrobium amanitiforme Fritz et al. 2004 as Ancylobacter amanitiformis comb. nov. and Methylorhabdus multivorans Doronina et al. 1996 as Ancylobacter multivorans comb. nov. and emended description of the genus Ancylobacter.</title>
        <authorList>
            <person name="Doronina N."/>
            <person name="Chemodurova A."/>
            <person name="Grouzdev D."/>
            <person name="Koziaeva V."/>
            <person name="Shi W."/>
            <person name="Wu L."/>
            <person name="Kaparullina E."/>
        </authorList>
    </citation>
    <scope>NUCLEOTIDE SEQUENCE [LARGE SCALE GENOMIC DNA]</scope>
    <source>
        <strain evidence="2">Jip08</strain>
    </source>
</reference>
<organism evidence="1 2">
    <name type="scientific">Ancylobacter koreensis</name>
    <dbReference type="NCBI Taxonomy" id="266121"/>
    <lineage>
        <taxon>Bacteria</taxon>
        <taxon>Pseudomonadati</taxon>
        <taxon>Pseudomonadota</taxon>
        <taxon>Alphaproteobacteria</taxon>
        <taxon>Hyphomicrobiales</taxon>
        <taxon>Xanthobacteraceae</taxon>
        <taxon>Ancylobacter</taxon>
    </lineage>
</organism>
<name>A0ABT0DH07_9HYPH</name>
<dbReference type="RefSeq" id="WP_247198099.1">
    <property type="nucleotide sequence ID" value="NZ_JALKCG010000001.1"/>
</dbReference>
<comment type="caution">
    <text evidence="1">The sequence shown here is derived from an EMBL/GenBank/DDBJ whole genome shotgun (WGS) entry which is preliminary data.</text>
</comment>
<sequence length="74" mass="8518">MAIMRQTEETARRICALDLRALGIAEREIPALVDRFWPVLANEIRQGVVVGDWPFASGEIESLTQEYRTLMTRR</sequence>
<evidence type="ECO:0000313" key="1">
    <source>
        <dbReference type="EMBL" id="MCK0206484.1"/>
    </source>
</evidence>
<evidence type="ECO:0000313" key="2">
    <source>
        <dbReference type="Proteomes" id="UP001202867"/>
    </source>
</evidence>